<dbReference type="AlphaFoldDB" id="A0A2P2D2W1"/>
<evidence type="ECO:0000313" key="2">
    <source>
        <dbReference type="EMBL" id="GBF38905.1"/>
    </source>
</evidence>
<dbReference type="NCBIfam" id="NF047484">
    <property type="entry name" value="LA1326_LA4305"/>
    <property type="match status" value="1"/>
</dbReference>
<dbReference type="Proteomes" id="UP000245076">
    <property type="component" value="Unassembled WGS sequence"/>
</dbReference>
<evidence type="ECO:0000313" key="3">
    <source>
        <dbReference type="Proteomes" id="UP000245076"/>
    </source>
</evidence>
<feature type="transmembrane region" description="Helical" evidence="1">
    <location>
        <begin position="22"/>
        <end position="43"/>
    </location>
</feature>
<proteinExistence type="predicted"/>
<keyword evidence="1" id="KW-0812">Transmembrane</keyword>
<name>A0A2P2D2W1_9LEPT</name>
<gene>
    <name evidence="2" type="ORF">LPTSP1_19000</name>
</gene>
<keyword evidence="3" id="KW-1185">Reference proteome</keyword>
<organism evidence="2 3">
    <name type="scientific">Leptospira johnsonii</name>
    <dbReference type="NCBI Taxonomy" id="1917820"/>
    <lineage>
        <taxon>Bacteria</taxon>
        <taxon>Pseudomonadati</taxon>
        <taxon>Spirochaetota</taxon>
        <taxon>Spirochaetia</taxon>
        <taxon>Leptospirales</taxon>
        <taxon>Leptospiraceae</taxon>
        <taxon>Leptospira</taxon>
    </lineage>
</organism>
<reference evidence="2 3" key="1">
    <citation type="submission" date="2018-02" db="EMBL/GenBank/DDBJ databases">
        <title>Novel Leptospira species isolated from soil and water in Japan.</title>
        <authorList>
            <person name="Nakao R."/>
            <person name="Masuzawa T."/>
        </authorList>
    </citation>
    <scope>NUCLEOTIDE SEQUENCE [LARGE SCALE GENOMIC DNA]</scope>
    <source>
        <strain evidence="2 3">E8</strain>
    </source>
</reference>
<comment type="caution">
    <text evidence="2">The sequence shown here is derived from an EMBL/GenBank/DDBJ whole genome shotgun (WGS) entry which is preliminary data.</text>
</comment>
<evidence type="ECO:0000256" key="1">
    <source>
        <dbReference type="SAM" id="Phobius"/>
    </source>
</evidence>
<evidence type="ECO:0008006" key="4">
    <source>
        <dbReference type="Google" id="ProtNLM"/>
    </source>
</evidence>
<protein>
    <recommendedName>
        <fullName evidence="4">Lipoprotein</fullName>
    </recommendedName>
</protein>
<accession>A0A2P2D2W1</accession>
<keyword evidence="1" id="KW-0472">Membrane</keyword>
<sequence length="256" mass="29727">MNQFGKSPVMNFSLLDLMKGKALRTSLILFLAFSFSGCYPYFFKDRMFRSEGMGFFTIDVSDLPEFDKTSKNEDVKLEHPIQLDQAKIKDYFGNLRYSKRSSVGYFSDFVFSDHELDLLARDLPYTLKNLPNDKLLLIISKYDDTQSVISFDEVTSCVLWAGEGKINILFGRIKRELVDREAALDFSRWTRIEKIRLAHGYDGTEIAEGENVDFGQIDGLPLRKWVVFDLKNPSKYKFTPRKQYQPVKLTDENDRP</sequence>
<keyword evidence="1" id="KW-1133">Transmembrane helix</keyword>
<dbReference type="EMBL" id="BFAY01000011">
    <property type="protein sequence ID" value="GBF38905.1"/>
    <property type="molecule type" value="Genomic_DNA"/>
</dbReference>